<gene>
    <name evidence="9" type="ORF">Dfulv_32860</name>
</gene>
<dbReference type="Pfam" id="PF00528">
    <property type="entry name" value="BPD_transp_1"/>
    <property type="match status" value="1"/>
</dbReference>
<keyword evidence="6 7" id="KW-0472">Membrane</keyword>
<reference evidence="9" key="2">
    <citation type="submission" date="2022-09" db="EMBL/GenBank/DDBJ databases">
        <title>Biosynthetic gene clusters of Dactylosporangioum fulvum.</title>
        <authorList>
            <person name="Caradec T."/>
        </authorList>
    </citation>
    <scope>NUCLEOTIDE SEQUENCE</scope>
    <source>
        <strain evidence="9">NRRL B-16292</strain>
    </source>
</reference>
<feature type="transmembrane region" description="Helical" evidence="7">
    <location>
        <begin position="348"/>
        <end position="371"/>
    </location>
</feature>
<keyword evidence="2 7" id="KW-0813">Transport</keyword>
<evidence type="ECO:0000256" key="1">
    <source>
        <dbReference type="ARBA" id="ARBA00004651"/>
    </source>
</evidence>
<dbReference type="Gene3D" id="1.10.3720.10">
    <property type="entry name" value="MetI-like"/>
    <property type="match status" value="2"/>
</dbReference>
<evidence type="ECO:0000256" key="5">
    <source>
        <dbReference type="ARBA" id="ARBA00022989"/>
    </source>
</evidence>
<keyword evidence="4 7" id="KW-0812">Transmembrane</keyword>
<dbReference type="PANTHER" id="PTHR43227:SF8">
    <property type="entry name" value="DIACETYLCHITOBIOSE UPTAKE SYSTEM PERMEASE PROTEIN DASB"/>
    <property type="match status" value="1"/>
</dbReference>
<feature type="transmembrane region" description="Helical" evidence="7">
    <location>
        <begin position="100"/>
        <end position="121"/>
    </location>
</feature>
<name>A0ABY5VRL4_9ACTN</name>
<feature type="transmembrane region" description="Helical" evidence="7">
    <location>
        <begin position="298"/>
        <end position="318"/>
    </location>
</feature>
<feature type="transmembrane region" description="Helical" evidence="7">
    <location>
        <begin position="68"/>
        <end position="88"/>
    </location>
</feature>
<dbReference type="InterPro" id="IPR035906">
    <property type="entry name" value="MetI-like_sf"/>
</dbReference>
<dbReference type="Proteomes" id="UP001059617">
    <property type="component" value="Chromosome"/>
</dbReference>
<dbReference type="InterPro" id="IPR000515">
    <property type="entry name" value="MetI-like"/>
</dbReference>
<reference evidence="9" key="1">
    <citation type="submission" date="2021-04" db="EMBL/GenBank/DDBJ databases">
        <authorList>
            <person name="Hartkoorn R.C."/>
            <person name="Beaudoing E."/>
            <person name="Hot D."/>
        </authorList>
    </citation>
    <scope>NUCLEOTIDE SEQUENCE</scope>
    <source>
        <strain evidence="9">NRRL B-16292</strain>
    </source>
</reference>
<dbReference type="InterPro" id="IPR050809">
    <property type="entry name" value="UgpAE/MalFG_permease"/>
</dbReference>
<accession>A0ABY5VRL4</accession>
<protein>
    <submittedName>
        <fullName evidence="9">Sugar ABC transporter permease</fullName>
    </submittedName>
</protein>
<organism evidence="9 10">
    <name type="scientific">Dactylosporangium fulvum</name>
    <dbReference type="NCBI Taxonomy" id="53359"/>
    <lineage>
        <taxon>Bacteria</taxon>
        <taxon>Bacillati</taxon>
        <taxon>Actinomycetota</taxon>
        <taxon>Actinomycetes</taxon>
        <taxon>Micromonosporales</taxon>
        <taxon>Micromonosporaceae</taxon>
        <taxon>Dactylosporangium</taxon>
    </lineage>
</organism>
<evidence type="ECO:0000256" key="3">
    <source>
        <dbReference type="ARBA" id="ARBA00022475"/>
    </source>
</evidence>
<keyword evidence="10" id="KW-1185">Reference proteome</keyword>
<dbReference type="PROSITE" id="PS50928">
    <property type="entry name" value="ABC_TM1"/>
    <property type="match status" value="1"/>
</dbReference>
<evidence type="ECO:0000256" key="2">
    <source>
        <dbReference type="ARBA" id="ARBA00022448"/>
    </source>
</evidence>
<dbReference type="SUPFAM" id="SSF49478">
    <property type="entry name" value="Cna protein B-type domain"/>
    <property type="match status" value="1"/>
</dbReference>
<keyword evidence="3" id="KW-1003">Cell membrane</keyword>
<comment type="subcellular location">
    <subcellularLocation>
        <location evidence="1 7">Cell membrane</location>
        <topology evidence="1 7">Multi-pass membrane protein</topology>
    </subcellularLocation>
</comment>
<sequence length="424" mass="44903">MARAARVSTAAWFLTPAALFVVTLVMYPIGQTVWWSFHDAAGRDLVGPANYVEIFTAPRIRRALLNNAIWILVAPNLITAVGLMVAVLAQRVRRTTALRIVLFMPMAISLVCAGITFRLVYDESPDRGVLNAVVVGVHDVFKPPSLYHGARARDGQALVPSDGGLQTSRTVAGGETVLLPLLGLAPGQLPKSALPAPGAAGSTGSGIRGVVWSDFSAVGGRPGAVDAGELGLPEVEVEVLRDGAVVARTRTAPDGTFNLPQLTGQGYVVRLAAGNFTEPFAGLTWLGPSLVTPAMIGVYIWIWAGFAMVLITVGSAAIPKETIEAARVDGAGEWQILRQVTVPLMRPIVVVILLTLTVNVLKVFDLVLVVAPESAQGPASVLALEMWRSSFDNVGRGSALGVLLLVLALPGVLFNIHRLRRSER</sequence>
<keyword evidence="5 7" id="KW-1133">Transmembrane helix</keyword>
<feature type="transmembrane region" description="Helical" evidence="7">
    <location>
        <begin position="397"/>
        <end position="416"/>
    </location>
</feature>
<dbReference type="CDD" id="cd06261">
    <property type="entry name" value="TM_PBP2"/>
    <property type="match status" value="1"/>
</dbReference>
<proteinExistence type="inferred from homology"/>
<evidence type="ECO:0000256" key="6">
    <source>
        <dbReference type="ARBA" id="ARBA00023136"/>
    </source>
</evidence>
<evidence type="ECO:0000313" key="9">
    <source>
        <dbReference type="EMBL" id="UWP79935.1"/>
    </source>
</evidence>
<evidence type="ECO:0000259" key="8">
    <source>
        <dbReference type="PROSITE" id="PS50928"/>
    </source>
</evidence>
<comment type="similarity">
    <text evidence="7">Belongs to the binding-protein-dependent transport system permease family.</text>
</comment>
<evidence type="ECO:0000256" key="4">
    <source>
        <dbReference type="ARBA" id="ARBA00022692"/>
    </source>
</evidence>
<dbReference type="EMBL" id="CP073720">
    <property type="protein sequence ID" value="UWP79935.1"/>
    <property type="molecule type" value="Genomic_DNA"/>
</dbReference>
<evidence type="ECO:0000256" key="7">
    <source>
        <dbReference type="RuleBase" id="RU363032"/>
    </source>
</evidence>
<dbReference type="SUPFAM" id="SSF161098">
    <property type="entry name" value="MetI-like"/>
    <property type="match status" value="1"/>
</dbReference>
<evidence type="ECO:0000313" key="10">
    <source>
        <dbReference type="Proteomes" id="UP001059617"/>
    </source>
</evidence>
<feature type="transmembrane region" description="Helical" evidence="7">
    <location>
        <begin position="12"/>
        <end position="30"/>
    </location>
</feature>
<feature type="domain" description="ABC transmembrane type-1" evidence="8">
    <location>
        <begin position="64"/>
        <end position="415"/>
    </location>
</feature>
<dbReference type="RefSeq" id="WP_259857693.1">
    <property type="nucleotide sequence ID" value="NZ_BAAAST010000001.1"/>
</dbReference>
<dbReference type="PANTHER" id="PTHR43227">
    <property type="entry name" value="BLL4140 PROTEIN"/>
    <property type="match status" value="1"/>
</dbReference>